<proteinExistence type="predicted"/>
<evidence type="ECO:0000313" key="1">
    <source>
        <dbReference type="EMBL" id="SMG17358.1"/>
    </source>
</evidence>
<dbReference type="EMBL" id="FXAW01000001">
    <property type="protein sequence ID" value="SMG17358.1"/>
    <property type="molecule type" value="Genomic_DNA"/>
</dbReference>
<name>A0A1X7IQG4_9BACT</name>
<sequence length="41" mass="4943">MNLFSKFVFQFIYFSSPDREMKSANKKANHQQYQFIFGIGF</sequence>
<dbReference type="STRING" id="1028.SAMN05661096_00947"/>
<accession>A0A1X7IQG4</accession>
<dbReference type="AlphaFoldDB" id="A0A1X7IQG4"/>
<gene>
    <name evidence="1" type="ORF">SAMN05661096_00947</name>
</gene>
<evidence type="ECO:0000313" key="2">
    <source>
        <dbReference type="Proteomes" id="UP000193804"/>
    </source>
</evidence>
<reference evidence="2" key="1">
    <citation type="submission" date="2017-04" db="EMBL/GenBank/DDBJ databases">
        <authorList>
            <person name="Varghese N."/>
            <person name="Submissions S."/>
        </authorList>
    </citation>
    <scope>NUCLEOTIDE SEQUENCE [LARGE SCALE GENOMIC DNA]</scope>
    <source>
        <strain evidence="2">DSM 4125</strain>
    </source>
</reference>
<protein>
    <submittedName>
        <fullName evidence="1">Uncharacterized protein</fullName>
    </submittedName>
</protein>
<organism evidence="1 2">
    <name type="scientific">Marivirga sericea</name>
    <dbReference type="NCBI Taxonomy" id="1028"/>
    <lineage>
        <taxon>Bacteria</taxon>
        <taxon>Pseudomonadati</taxon>
        <taxon>Bacteroidota</taxon>
        <taxon>Cytophagia</taxon>
        <taxon>Cytophagales</taxon>
        <taxon>Marivirgaceae</taxon>
        <taxon>Marivirga</taxon>
    </lineage>
</organism>
<dbReference type="Proteomes" id="UP000193804">
    <property type="component" value="Unassembled WGS sequence"/>
</dbReference>
<keyword evidence="2" id="KW-1185">Reference proteome</keyword>